<dbReference type="PROSITE" id="PS51406">
    <property type="entry name" value="FIBRINOGEN_C_2"/>
    <property type="match status" value="1"/>
</dbReference>
<dbReference type="AlphaFoldDB" id="A0A9Q1BWG2"/>
<dbReference type="InterPro" id="IPR014716">
    <property type="entry name" value="Fibrinogen_a/b/g_C_1"/>
</dbReference>
<evidence type="ECO:0000313" key="2">
    <source>
        <dbReference type="EMBL" id="KAJ8034030.1"/>
    </source>
</evidence>
<gene>
    <name evidence="2" type="ORF">HOLleu_24444</name>
</gene>
<comment type="caution">
    <text evidence="2">The sequence shown here is derived from an EMBL/GenBank/DDBJ whole genome shotgun (WGS) entry which is preliminary data.</text>
</comment>
<organism evidence="2 3">
    <name type="scientific">Holothuria leucospilota</name>
    <name type="common">Black long sea cucumber</name>
    <name type="synonym">Mertensiothuria leucospilota</name>
    <dbReference type="NCBI Taxonomy" id="206669"/>
    <lineage>
        <taxon>Eukaryota</taxon>
        <taxon>Metazoa</taxon>
        <taxon>Echinodermata</taxon>
        <taxon>Eleutherozoa</taxon>
        <taxon>Echinozoa</taxon>
        <taxon>Holothuroidea</taxon>
        <taxon>Aspidochirotacea</taxon>
        <taxon>Aspidochirotida</taxon>
        <taxon>Holothuriidae</taxon>
        <taxon>Holothuria</taxon>
    </lineage>
</organism>
<feature type="domain" description="Fibrinogen C-terminal" evidence="1">
    <location>
        <begin position="1"/>
        <end position="111"/>
    </location>
</feature>
<name>A0A9Q1BWG2_HOLLE</name>
<dbReference type="InterPro" id="IPR050373">
    <property type="entry name" value="Fibrinogen_C-term_domain"/>
</dbReference>
<evidence type="ECO:0000259" key="1">
    <source>
        <dbReference type="PROSITE" id="PS51406"/>
    </source>
</evidence>
<reference evidence="2" key="1">
    <citation type="submission" date="2021-10" db="EMBL/GenBank/DDBJ databases">
        <title>Tropical sea cucumber genome reveals ecological adaptation and Cuvierian tubules defense mechanism.</title>
        <authorList>
            <person name="Chen T."/>
        </authorList>
    </citation>
    <scope>NUCLEOTIDE SEQUENCE</scope>
    <source>
        <strain evidence="2">Nanhai2018</strain>
        <tissue evidence="2">Muscle</tissue>
    </source>
</reference>
<dbReference type="SUPFAM" id="SSF56496">
    <property type="entry name" value="Fibrinogen C-terminal domain-like"/>
    <property type="match status" value="1"/>
</dbReference>
<sequence length="111" mass="12722">MDGHDSMRHHVNARFSTHNRDNDGWGADSCDFNGHCAEMHEGGWWYKHRSRYEHSGCNLKPTGCRKRRWQSCAKCNLNGVYRGGDGTNIFWDGIPGPGCHLRFVEMKLLSV</sequence>
<protein>
    <submittedName>
        <fullName evidence="2">Angiopoietin-related protein 1</fullName>
    </submittedName>
</protein>
<keyword evidence="3" id="KW-1185">Reference proteome</keyword>
<dbReference type="InterPro" id="IPR036056">
    <property type="entry name" value="Fibrinogen-like_C"/>
</dbReference>
<dbReference type="EMBL" id="JAIZAY010000011">
    <property type="protein sequence ID" value="KAJ8034030.1"/>
    <property type="molecule type" value="Genomic_DNA"/>
</dbReference>
<accession>A0A9Q1BWG2</accession>
<dbReference type="Proteomes" id="UP001152320">
    <property type="component" value="Chromosome 11"/>
</dbReference>
<evidence type="ECO:0000313" key="3">
    <source>
        <dbReference type="Proteomes" id="UP001152320"/>
    </source>
</evidence>
<dbReference type="InterPro" id="IPR002181">
    <property type="entry name" value="Fibrinogen_a/b/g_C_dom"/>
</dbReference>
<dbReference type="Gene3D" id="3.90.215.10">
    <property type="entry name" value="Gamma Fibrinogen, chain A, domain 1"/>
    <property type="match status" value="1"/>
</dbReference>
<dbReference type="PANTHER" id="PTHR19143">
    <property type="entry name" value="FIBRINOGEN/TENASCIN/ANGIOPOEITIN"/>
    <property type="match status" value="1"/>
</dbReference>
<dbReference type="GO" id="GO:0005615">
    <property type="term" value="C:extracellular space"/>
    <property type="evidence" value="ECO:0007669"/>
    <property type="project" value="TreeGrafter"/>
</dbReference>
<proteinExistence type="predicted"/>